<gene>
    <name evidence="1" type="ORF">BDQ12DRAFT_456843</name>
</gene>
<organism evidence="1 2">
    <name type="scientific">Crucibulum laeve</name>
    <dbReference type="NCBI Taxonomy" id="68775"/>
    <lineage>
        <taxon>Eukaryota</taxon>
        <taxon>Fungi</taxon>
        <taxon>Dikarya</taxon>
        <taxon>Basidiomycota</taxon>
        <taxon>Agaricomycotina</taxon>
        <taxon>Agaricomycetes</taxon>
        <taxon>Agaricomycetidae</taxon>
        <taxon>Agaricales</taxon>
        <taxon>Agaricineae</taxon>
        <taxon>Nidulariaceae</taxon>
        <taxon>Crucibulum</taxon>
    </lineage>
</organism>
<keyword evidence="2" id="KW-1185">Reference proteome</keyword>
<dbReference type="EMBL" id="ML213596">
    <property type="protein sequence ID" value="TFK40538.1"/>
    <property type="molecule type" value="Genomic_DNA"/>
</dbReference>
<sequence length="156" mass="17836">MFLPSRVVTIDRTMASSAYLVDISRQPIRQYYSSRSLTTLTWCCGGVKAAFLLDCLRLVSRTPFSHLQHCHVWRNYMRTRPFEAPGPPYLWAVHTFLLFREESYERLSPSLPQYLSISLGTFMCSGSEHVTTTTGSNEILPGYAKVSIPFQVLFND</sequence>
<reference evidence="1 2" key="1">
    <citation type="journal article" date="2019" name="Nat. Ecol. Evol.">
        <title>Megaphylogeny resolves global patterns of mushroom evolution.</title>
        <authorList>
            <person name="Varga T."/>
            <person name="Krizsan K."/>
            <person name="Foldi C."/>
            <person name="Dima B."/>
            <person name="Sanchez-Garcia M."/>
            <person name="Sanchez-Ramirez S."/>
            <person name="Szollosi G.J."/>
            <person name="Szarkandi J.G."/>
            <person name="Papp V."/>
            <person name="Albert L."/>
            <person name="Andreopoulos W."/>
            <person name="Angelini C."/>
            <person name="Antonin V."/>
            <person name="Barry K.W."/>
            <person name="Bougher N.L."/>
            <person name="Buchanan P."/>
            <person name="Buyck B."/>
            <person name="Bense V."/>
            <person name="Catcheside P."/>
            <person name="Chovatia M."/>
            <person name="Cooper J."/>
            <person name="Damon W."/>
            <person name="Desjardin D."/>
            <person name="Finy P."/>
            <person name="Geml J."/>
            <person name="Haridas S."/>
            <person name="Hughes K."/>
            <person name="Justo A."/>
            <person name="Karasinski D."/>
            <person name="Kautmanova I."/>
            <person name="Kiss B."/>
            <person name="Kocsube S."/>
            <person name="Kotiranta H."/>
            <person name="LaButti K.M."/>
            <person name="Lechner B.E."/>
            <person name="Liimatainen K."/>
            <person name="Lipzen A."/>
            <person name="Lukacs Z."/>
            <person name="Mihaltcheva S."/>
            <person name="Morgado L.N."/>
            <person name="Niskanen T."/>
            <person name="Noordeloos M.E."/>
            <person name="Ohm R.A."/>
            <person name="Ortiz-Santana B."/>
            <person name="Ovrebo C."/>
            <person name="Racz N."/>
            <person name="Riley R."/>
            <person name="Savchenko A."/>
            <person name="Shiryaev A."/>
            <person name="Soop K."/>
            <person name="Spirin V."/>
            <person name="Szebenyi C."/>
            <person name="Tomsovsky M."/>
            <person name="Tulloss R.E."/>
            <person name="Uehling J."/>
            <person name="Grigoriev I.V."/>
            <person name="Vagvolgyi C."/>
            <person name="Papp T."/>
            <person name="Martin F.M."/>
            <person name="Miettinen O."/>
            <person name="Hibbett D.S."/>
            <person name="Nagy L.G."/>
        </authorList>
    </citation>
    <scope>NUCLEOTIDE SEQUENCE [LARGE SCALE GENOMIC DNA]</scope>
    <source>
        <strain evidence="1 2">CBS 166.37</strain>
    </source>
</reference>
<name>A0A5C3M9N2_9AGAR</name>
<protein>
    <submittedName>
        <fullName evidence="1">Uncharacterized protein</fullName>
    </submittedName>
</protein>
<evidence type="ECO:0000313" key="2">
    <source>
        <dbReference type="Proteomes" id="UP000308652"/>
    </source>
</evidence>
<dbReference type="Proteomes" id="UP000308652">
    <property type="component" value="Unassembled WGS sequence"/>
</dbReference>
<dbReference type="AlphaFoldDB" id="A0A5C3M9N2"/>
<evidence type="ECO:0000313" key="1">
    <source>
        <dbReference type="EMBL" id="TFK40538.1"/>
    </source>
</evidence>
<proteinExistence type="predicted"/>
<accession>A0A5C3M9N2</accession>